<dbReference type="PROSITE" id="PS51257">
    <property type="entry name" value="PROKAR_LIPOPROTEIN"/>
    <property type="match status" value="1"/>
</dbReference>
<evidence type="ECO:0000313" key="1">
    <source>
        <dbReference type="EMBL" id="MBE1554273.1"/>
    </source>
</evidence>
<accession>A0A927MGN0</accession>
<sequence length="343" mass="38583">MKTLLLHFTKPIYTIVGIMFLVLLTACSATDDVSVLAVQQTQTETVVPEKSQTTALEPPSFDDYEGYINYISDIPSFEPYYKTVFAFEELSDGVASVPIEEVKAMYDEMKTVFDYVLVSDNPLAYRGYYEGDTSFVDGYERYQNADVDMKISNPVNVVYSDRGGSEIMTTPLKTVLLGESIFNRFDSSIEEGRNLQMSDFTLAAPNEPISVVLGNAYKDIYELGDIFSLELISEVMDFKVVGFYKSGIGFSMDVGALKHVNFDHTIVMPHFIPEYEPVGEAAVFQHAFHIAELTSGYISIPESVEKINDDTYDHTVAIMEEMAERNNLSGLYKIPHWPVGFVW</sequence>
<reference evidence="1" key="1">
    <citation type="submission" date="2020-10" db="EMBL/GenBank/DDBJ databases">
        <title>Genomic Encyclopedia of Type Strains, Phase IV (KMG-IV): sequencing the most valuable type-strain genomes for metagenomic binning, comparative biology and taxonomic classification.</title>
        <authorList>
            <person name="Goeker M."/>
        </authorList>
    </citation>
    <scope>NUCLEOTIDE SEQUENCE</scope>
    <source>
        <strain evidence="1">DSM 13886</strain>
    </source>
</reference>
<dbReference type="EMBL" id="JADBEL010000005">
    <property type="protein sequence ID" value="MBE1554273.1"/>
    <property type="molecule type" value="Genomic_DNA"/>
</dbReference>
<proteinExistence type="predicted"/>
<protein>
    <recommendedName>
        <fullName evidence="3">Lipoprotein</fullName>
    </recommendedName>
</protein>
<name>A0A927MGN0_9BACL</name>
<dbReference type="AlphaFoldDB" id="A0A927MGN0"/>
<comment type="caution">
    <text evidence="1">The sequence shown here is derived from an EMBL/GenBank/DDBJ whole genome shotgun (WGS) entry which is preliminary data.</text>
</comment>
<gene>
    <name evidence="1" type="ORF">H4683_001348</name>
</gene>
<organism evidence="1 2">
    <name type="scientific">Sporosarcina limicola</name>
    <dbReference type="NCBI Taxonomy" id="34101"/>
    <lineage>
        <taxon>Bacteria</taxon>
        <taxon>Bacillati</taxon>
        <taxon>Bacillota</taxon>
        <taxon>Bacilli</taxon>
        <taxon>Bacillales</taxon>
        <taxon>Caryophanaceae</taxon>
        <taxon>Sporosarcina</taxon>
    </lineage>
</organism>
<dbReference type="Proteomes" id="UP000658225">
    <property type="component" value="Unassembled WGS sequence"/>
</dbReference>
<keyword evidence="2" id="KW-1185">Reference proteome</keyword>
<evidence type="ECO:0000313" key="2">
    <source>
        <dbReference type="Proteomes" id="UP000658225"/>
    </source>
</evidence>
<evidence type="ECO:0008006" key="3">
    <source>
        <dbReference type="Google" id="ProtNLM"/>
    </source>
</evidence>
<dbReference type="RefSeq" id="WP_192598062.1">
    <property type="nucleotide sequence ID" value="NZ_JADBEL010000005.1"/>
</dbReference>